<dbReference type="OrthoDB" id="9789927at2"/>
<feature type="transmembrane region" description="Helical" evidence="6">
    <location>
        <begin position="12"/>
        <end position="30"/>
    </location>
</feature>
<feature type="transmembrane region" description="Helical" evidence="6">
    <location>
        <begin position="61"/>
        <end position="81"/>
    </location>
</feature>
<dbReference type="PANTHER" id="PTHR30482:SF10">
    <property type="entry name" value="HIGH-AFFINITY BRANCHED-CHAIN AMINO ACID TRANSPORT PROTEIN BRAE"/>
    <property type="match status" value="1"/>
</dbReference>
<evidence type="ECO:0000256" key="2">
    <source>
        <dbReference type="ARBA" id="ARBA00022475"/>
    </source>
</evidence>
<dbReference type="Proteomes" id="UP000076268">
    <property type="component" value="Unassembled WGS sequence"/>
</dbReference>
<dbReference type="PANTHER" id="PTHR30482">
    <property type="entry name" value="HIGH-AFFINITY BRANCHED-CHAIN AMINO ACID TRANSPORT SYSTEM PERMEASE"/>
    <property type="match status" value="1"/>
</dbReference>
<evidence type="ECO:0000256" key="4">
    <source>
        <dbReference type="ARBA" id="ARBA00022989"/>
    </source>
</evidence>
<keyword evidence="3 6" id="KW-0812">Transmembrane</keyword>
<organism evidence="7 8">
    <name type="scientific">Anaerosporomusa subterranea</name>
    <dbReference type="NCBI Taxonomy" id="1794912"/>
    <lineage>
        <taxon>Bacteria</taxon>
        <taxon>Bacillati</taxon>
        <taxon>Bacillota</taxon>
        <taxon>Negativicutes</taxon>
        <taxon>Acetonemataceae</taxon>
        <taxon>Anaerosporomusa</taxon>
    </lineage>
</organism>
<feature type="transmembrane region" description="Helical" evidence="6">
    <location>
        <begin position="88"/>
        <end position="109"/>
    </location>
</feature>
<reference evidence="7 8" key="1">
    <citation type="submission" date="2016-02" db="EMBL/GenBank/DDBJ databases">
        <title>Anaerosporomusa subterraneum gen. nov., sp. nov., a spore-forming obligate anaerobe isolated from saprolite.</title>
        <authorList>
            <person name="Choi J.K."/>
            <person name="Shah M."/>
            <person name="Yee N."/>
        </authorList>
    </citation>
    <scope>NUCLEOTIDE SEQUENCE [LARGE SCALE GENOMIC DNA]</scope>
    <source>
        <strain evidence="7 8">RU4</strain>
    </source>
</reference>
<dbReference type="Pfam" id="PF02653">
    <property type="entry name" value="BPD_transp_2"/>
    <property type="match status" value="1"/>
</dbReference>
<dbReference type="GO" id="GO:0005886">
    <property type="term" value="C:plasma membrane"/>
    <property type="evidence" value="ECO:0007669"/>
    <property type="project" value="UniProtKB-SubCell"/>
</dbReference>
<feature type="transmembrane region" description="Helical" evidence="6">
    <location>
        <begin position="203"/>
        <end position="228"/>
    </location>
</feature>
<feature type="transmembrane region" description="Helical" evidence="6">
    <location>
        <begin position="149"/>
        <end position="170"/>
    </location>
</feature>
<comment type="subcellular location">
    <subcellularLocation>
        <location evidence="1">Cell membrane</location>
        <topology evidence="1">Multi-pass membrane protein</topology>
    </subcellularLocation>
</comment>
<proteinExistence type="predicted"/>
<dbReference type="InterPro" id="IPR001851">
    <property type="entry name" value="ABC_transp_permease"/>
</dbReference>
<dbReference type="EMBL" id="LSGP01000026">
    <property type="protein sequence ID" value="KYZ75005.1"/>
    <property type="molecule type" value="Genomic_DNA"/>
</dbReference>
<evidence type="ECO:0000256" key="3">
    <source>
        <dbReference type="ARBA" id="ARBA00022692"/>
    </source>
</evidence>
<keyword evidence="5 6" id="KW-0472">Membrane</keyword>
<keyword evidence="8" id="KW-1185">Reference proteome</keyword>
<dbReference type="AlphaFoldDB" id="A0A154BM64"/>
<dbReference type="GO" id="GO:0015658">
    <property type="term" value="F:branched-chain amino acid transmembrane transporter activity"/>
    <property type="evidence" value="ECO:0007669"/>
    <property type="project" value="InterPro"/>
</dbReference>
<dbReference type="STRING" id="1794912.AXX12_15620"/>
<sequence>MDALLNPYYLQIITFMLINAMLGISIYLTLSTGQLSLGNAGFMSVGAYTSALLTLKAGWPVYLAIPTGGLAACLAAGVIGIPTTRLQGLYLAIATLGFGEVVRVIFLNLKITNGALGLSGIPSLGSMISAKLSQSGLADGLGSLTVQQLGSITVIILLAALLAFLLFFAIRLNSSRVGRAFAAIKGDEHAAEVSGVNTARYKLLAFFLGAFVAGIAGGLAAHVTFYIGPKDFSYHRAVEILLFAVLGGSDVVWGPVLGSVILTLLPELLRSVAEFREMIYGAILVMMMVFRPQGLLSEELFASIREKWLKRSKADAVAREEAVDDARA</sequence>
<feature type="transmembrane region" description="Helical" evidence="6">
    <location>
        <begin position="240"/>
        <end position="265"/>
    </location>
</feature>
<protein>
    <submittedName>
        <fullName evidence="7">Amino acid ABC transporter</fullName>
    </submittedName>
</protein>
<evidence type="ECO:0000256" key="1">
    <source>
        <dbReference type="ARBA" id="ARBA00004651"/>
    </source>
</evidence>
<name>A0A154BM64_ANASB</name>
<evidence type="ECO:0000313" key="8">
    <source>
        <dbReference type="Proteomes" id="UP000076268"/>
    </source>
</evidence>
<dbReference type="InterPro" id="IPR043428">
    <property type="entry name" value="LivM-like"/>
</dbReference>
<keyword evidence="2" id="KW-1003">Cell membrane</keyword>
<gene>
    <name evidence="7" type="ORF">AXX12_15620</name>
</gene>
<accession>A0A154BM64</accession>
<comment type="caution">
    <text evidence="7">The sequence shown here is derived from an EMBL/GenBank/DDBJ whole genome shotgun (WGS) entry which is preliminary data.</text>
</comment>
<evidence type="ECO:0000256" key="5">
    <source>
        <dbReference type="ARBA" id="ARBA00023136"/>
    </source>
</evidence>
<dbReference type="CDD" id="cd06581">
    <property type="entry name" value="TM_PBP1_LivM_like"/>
    <property type="match status" value="1"/>
</dbReference>
<evidence type="ECO:0000256" key="6">
    <source>
        <dbReference type="SAM" id="Phobius"/>
    </source>
</evidence>
<evidence type="ECO:0000313" key="7">
    <source>
        <dbReference type="EMBL" id="KYZ75005.1"/>
    </source>
</evidence>
<keyword evidence="4 6" id="KW-1133">Transmembrane helix</keyword>